<dbReference type="InterPro" id="IPR027383">
    <property type="entry name" value="Znf_put"/>
</dbReference>
<dbReference type="EMBL" id="JAWIIV010000001">
    <property type="protein sequence ID" value="MEC4717623.1"/>
    <property type="molecule type" value="Genomic_DNA"/>
</dbReference>
<accession>A0ABU6J1W9</accession>
<evidence type="ECO:0000259" key="1">
    <source>
        <dbReference type="Pfam" id="PF13490"/>
    </source>
</evidence>
<organism evidence="2 3">
    <name type="scientific">Noviherbaspirillum album</name>
    <dbReference type="NCBI Taxonomy" id="3080276"/>
    <lineage>
        <taxon>Bacteria</taxon>
        <taxon>Pseudomonadati</taxon>
        <taxon>Pseudomonadota</taxon>
        <taxon>Betaproteobacteria</taxon>
        <taxon>Burkholderiales</taxon>
        <taxon>Oxalobacteraceae</taxon>
        <taxon>Noviherbaspirillum</taxon>
    </lineage>
</organism>
<keyword evidence="3" id="KW-1185">Reference proteome</keyword>
<gene>
    <name evidence="2" type="ORF">RY831_00510</name>
</gene>
<sequence length="58" mass="6452">MMSCRKATTLMSQQLDRPLGGTERMALQFHLMMCSGCTNFNKNMMFLRAVCGQASGKS</sequence>
<dbReference type="RefSeq" id="WP_326504804.1">
    <property type="nucleotide sequence ID" value="NZ_JAWIIV010000001.1"/>
</dbReference>
<protein>
    <submittedName>
        <fullName evidence="2">Zf-HC2 domain-containing protein</fullName>
    </submittedName>
</protein>
<proteinExistence type="predicted"/>
<dbReference type="Proteomes" id="UP001352263">
    <property type="component" value="Unassembled WGS sequence"/>
</dbReference>
<comment type="caution">
    <text evidence="2">The sequence shown here is derived from an EMBL/GenBank/DDBJ whole genome shotgun (WGS) entry which is preliminary data.</text>
</comment>
<reference evidence="2 3" key="1">
    <citation type="submission" date="2023-10" db="EMBL/GenBank/DDBJ databases">
        <title>Noviherbaspirillum sp. CPCC 100848 genome assembly.</title>
        <authorList>
            <person name="Li X.Y."/>
            <person name="Fang X.M."/>
        </authorList>
    </citation>
    <scope>NUCLEOTIDE SEQUENCE [LARGE SCALE GENOMIC DNA]</scope>
    <source>
        <strain evidence="2 3">CPCC 100848</strain>
    </source>
</reference>
<feature type="domain" description="Putative zinc-finger" evidence="1">
    <location>
        <begin position="4"/>
        <end position="37"/>
    </location>
</feature>
<name>A0ABU6J1W9_9BURK</name>
<evidence type="ECO:0000313" key="2">
    <source>
        <dbReference type="EMBL" id="MEC4717623.1"/>
    </source>
</evidence>
<dbReference type="Pfam" id="PF13490">
    <property type="entry name" value="zf-HC2"/>
    <property type="match status" value="1"/>
</dbReference>
<evidence type="ECO:0000313" key="3">
    <source>
        <dbReference type="Proteomes" id="UP001352263"/>
    </source>
</evidence>